<accession>A0A1H8PYI5</accession>
<dbReference type="Proteomes" id="UP000181951">
    <property type="component" value="Unassembled WGS sequence"/>
</dbReference>
<dbReference type="STRING" id="310780.SAMN05216267_102769"/>
<dbReference type="EMBL" id="FODD01000027">
    <property type="protein sequence ID" value="SEO46717.1"/>
    <property type="molecule type" value="Genomic_DNA"/>
</dbReference>
<sequence length="256" mass="26854">MQAFGVDIGGTGIKGGPVHLGSGTLSAQRYEIATPHPADPSSVVEGVRKVVEHFGWPGPVGVAFPGVVIDGVTRSAANLDPRWIGLDAAELISRRLRTQIALLNDADAAGMAEMTYGAGRTQWGRAGWSWASGRGPTIVLTLGTGIGSAVFVDGVLVPNTELGHLELHGHDAERRASAKAREDGDLSWSRWARGLETYLTHLEGLFSPGLFIIGGGISREARMFLPLLGRVTTPIVPAELHNDAGIVGAAMAAEDL</sequence>
<evidence type="ECO:0000313" key="3">
    <source>
        <dbReference type="Proteomes" id="UP000181951"/>
    </source>
</evidence>
<organism evidence="2 3">
    <name type="scientific">Actinacidiphila rubida</name>
    <dbReference type="NCBI Taxonomy" id="310780"/>
    <lineage>
        <taxon>Bacteria</taxon>
        <taxon>Bacillati</taxon>
        <taxon>Actinomycetota</taxon>
        <taxon>Actinomycetes</taxon>
        <taxon>Kitasatosporales</taxon>
        <taxon>Streptomycetaceae</taxon>
        <taxon>Actinacidiphila</taxon>
    </lineage>
</organism>
<name>A0A1H8PYI5_9ACTN</name>
<dbReference type="RefSeq" id="WP_069463407.1">
    <property type="nucleotide sequence ID" value="NZ_FODD01000027.1"/>
</dbReference>
<gene>
    <name evidence="2" type="ORF">SAMN05216267_102769</name>
</gene>
<evidence type="ECO:0000256" key="1">
    <source>
        <dbReference type="ARBA" id="ARBA00006479"/>
    </source>
</evidence>
<keyword evidence="3" id="KW-1185">Reference proteome</keyword>
<dbReference type="Pfam" id="PF00480">
    <property type="entry name" value="ROK"/>
    <property type="match status" value="1"/>
</dbReference>
<evidence type="ECO:0000313" key="2">
    <source>
        <dbReference type="EMBL" id="SEO46717.1"/>
    </source>
</evidence>
<dbReference type="NCBIfam" id="NF045942">
    <property type="entry name" value="PolPhglucPhase"/>
    <property type="match status" value="1"/>
</dbReference>
<dbReference type="SUPFAM" id="SSF53067">
    <property type="entry name" value="Actin-like ATPase domain"/>
    <property type="match status" value="1"/>
</dbReference>
<proteinExistence type="inferred from homology"/>
<comment type="similarity">
    <text evidence="1">Belongs to the ROK (NagC/XylR) family.</text>
</comment>
<dbReference type="InterPro" id="IPR000600">
    <property type="entry name" value="ROK"/>
</dbReference>
<protein>
    <submittedName>
        <fullName evidence="2">Polyphosphate glucokinase</fullName>
    </submittedName>
</protein>
<keyword evidence="2" id="KW-0808">Transferase</keyword>
<reference evidence="2 3" key="1">
    <citation type="submission" date="2016-10" db="EMBL/GenBank/DDBJ databases">
        <authorList>
            <person name="de Groot N.N."/>
        </authorList>
    </citation>
    <scope>NUCLEOTIDE SEQUENCE [LARGE SCALE GENOMIC DNA]</scope>
    <source>
        <strain evidence="2 3">CGMCC 4.2026</strain>
    </source>
</reference>
<dbReference type="PANTHER" id="PTHR18964:SF146">
    <property type="entry name" value="POLYPHOSPHATE GLUCOKINASE"/>
    <property type="match status" value="1"/>
</dbReference>
<dbReference type="PANTHER" id="PTHR18964">
    <property type="entry name" value="ROK (REPRESSOR, ORF, KINASE) FAMILY"/>
    <property type="match status" value="1"/>
</dbReference>
<dbReference type="OrthoDB" id="849313at2"/>
<dbReference type="Gene3D" id="3.30.420.40">
    <property type="match status" value="2"/>
</dbReference>
<dbReference type="CDD" id="cd24058">
    <property type="entry name" value="ASKHA_NBD_ROK_PPGK"/>
    <property type="match status" value="1"/>
</dbReference>
<dbReference type="InterPro" id="IPR043129">
    <property type="entry name" value="ATPase_NBD"/>
</dbReference>
<dbReference type="AlphaFoldDB" id="A0A1H8PYI5"/>
<dbReference type="GO" id="GO:0016301">
    <property type="term" value="F:kinase activity"/>
    <property type="evidence" value="ECO:0007669"/>
    <property type="project" value="UniProtKB-KW"/>
</dbReference>
<keyword evidence="2" id="KW-0418">Kinase</keyword>